<reference evidence="3" key="1">
    <citation type="submission" date="2016-09" db="EMBL/GenBank/DDBJ databases">
        <authorList>
            <person name="Varghese N."/>
            <person name="Submissions S."/>
        </authorList>
    </citation>
    <scope>NUCLEOTIDE SEQUENCE [LARGE SCALE GENOMIC DNA]</scope>
    <source>
        <strain evidence="3">JS23</strain>
    </source>
</reference>
<keyword evidence="3" id="KW-1185">Reference proteome</keyword>
<proteinExistence type="predicted"/>
<accession>A0A1H2PM09</accession>
<keyword evidence="1" id="KW-1133">Transmembrane helix</keyword>
<gene>
    <name evidence="2" type="ORF">SAMN05216551_103141</name>
</gene>
<feature type="transmembrane region" description="Helical" evidence="1">
    <location>
        <begin position="82"/>
        <end position="98"/>
    </location>
</feature>
<dbReference type="Proteomes" id="UP000243719">
    <property type="component" value="Unassembled WGS sequence"/>
</dbReference>
<keyword evidence="1" id="KW-0812">Transmembrane</keyword>
<name>A0A1H2PM09_9BURK</name>
<sequence length="485" mass="52760">MVQLILLLLGTDYLRRRWPVLLGLGALWMLAGLLLCIDATDGVLVFPLRVFAWLLLAEGVATLAVAWTGVGGQRTLRYGKGGLFTLAALLILSGHTAGHMALSMMFGLLFLCGGALQIASAHVVRFPGWRLAFAGGVVQIGLAIFFFQPYPTHYVGTVPYSLGLGLAIGGWNIIWLALRARFLPERASLAALSQHNLDDARHRALDAGVHTHEAGLAAHLAAGETSIHAANADAMVSADPALKRELIVHVWTPTGSAKAKALRRPVIDRYIAAVDVNGVISTGHAALESSEGVYISLYPAVEIDRSPEDFARLLRATADNDVPGTFQPDYLTESAAWCESTVKVRVRNYDPVRLQAFWDVYRRTPVYNLTYRNCSSTVAYALEAAVEGAVGSLGGTDRGWRAFLRVLATPELWVAVQIRRRAVTMAWTPGLVLDYARALSMIVDPKPFGWFKMARLALRQLHRARQQWREEEGAAAAPAEPVAPG</sequence>
<dbReference type="AlphaFoldDB" id="A0A1H2PM09"/>
<dbReference type="OrthoDB" id="6773069at2"/>
<feature type="transmembrane region" description="Helical" evidence="1">
    <location>
        <begin position="50"/>
        <end position="70"/>
    </location>
</feature>
<protein>
    <submittedName>
        <fullName evidence="2">Uncharacterized membrane protein HdeD, DUF308 family</fullName>
    </submittedName>
</protein>
<organism evidence="2 3">
    <name type="scientific">Chitinasiproducens palmae</name>
    <dbReference type="NCBI Taxonomy" id="1770053"/>
    <lineage>
        <taxon>Bacteria</taxon>
        <taxon>Pseudomonadati</taxon>
        <taxon>Pseudomonadota</taxon>
        <taxon>Betaproteobacteria</taxon>
        <taxon>Burkholderiales</taxon>
        <taxon>Burkholderiaceae</taxon>
        <taxon>Chitinasiproducens</taxon>
    </lineage>
</organism>
<evidence type="ECO:0000313" key="2">
    <source>
        <dbReference type="EMBL" id="SDV47602.1"/>
    </source>
</evidence>
<keyword evidence="1" id="KW-0472">Membrane</keyword>
<feature type="transmembrane region" description="Helical" evidence="1">
    <location>
        <begin position="131"/>
        <end position="148"/>
    </location>
</feature>
<evidence type="ECO:0000256" key="1">
    <source>
        <dbReference type="SAM" id="Phobius"/>
    </source>
</evidence>
<feature type="transmembrane region" description="Helical" evidence="1">
    <location>
        <begin position="160"/>
        <end position="178"/>
    </location>
</feature>
<dbReference type="EMBL" id="FNLO01000003">
    <property type="protein sequence ID" value="SDV47602.1"/>
    <property type="molecule type" value="Genomic_DNA"/>
</dbReference>
<evidence type="ECO:0000313" key="3">
    <source>
        <dbReference type="Proteomes" id="UP000243719"/>
    </source>
</evidence>
<dbReference type="STRING" id="1770053.SAMN05216551_103141"/>
<dbReference type="RefSeq" id="WP_091906246.1">
    <property type="nucleotide sequence ID" value="NZ_FNLO01000003.1"/>
</dbReference>
<feature type="transmembrane region" description="Helical" evidence="1">
    <location>
        <begin position="20"/>
        <end position="44"/>
    </location>
</feature>
<feature type="transmembrane region" description="Helical" evidence="1">
    <location>
        <begin position="104"/>
        <end position="124"/>
    </location>
</feature>